<keyword evidence="3" id="KW-0812">Transmembrane</keyword>
<dbReference type="Gene3D" id="1.20.5.3310">
    <property type="match status" value="1"/>
</dbReference>
<organism evidence="9 10">
    <name type="scientific">Brevibacterium spongiae</name>
    <dbReference type="NCBI Taxonomy" id="2909672"/>
    <lineage>
        <taxon>Bacteria</taxon>
        <taxon>Bacillati</taxon>
        <taxon>Actinomycetota</taxon>
        <taxon>Actinomycetes</taxon>
        <taxon>Micrococcales</taxon>
        <taxon>Brevibacteriaceae</taxon>
        <taxon>Brevibacterium</taxon>
    </lineage>
</organism>
<keyword evidence="10" id="KW-1185">Reference proteome</keyword>
<keyword evidence="4" id="KW-0653">Protein transport</keyword>
<feature type="region of interest" description="Disordered" evidence="8">
    <location>
        <begin position="76"/>
        <end position="127"/>
    </location>
</feature>
<evidence type="ECO:0000313" key="10">
    <source>
        <dbReference type="Proteomes" id="UP001064879"/>
    </source>
</evidence>
<accession>A0ABY5SVV0</accession>
<keyword evidence="2" id="KW-0813">Transport</keyword>
<sequence>MFGLSFEKLIIVGIIAAIVIGPQRLPHYAQKLREFASLFRAQVDSARNRAAESMGTEDWQTLDPRQYDPRRIIREALDEPSPAPAEAAGRYVVTGSSGHPRKRFVARTGEGRAGDEGNAGGNSATER</sequence>
<evidence type="ECO:0000256" key="5">
    <source>
        <dbReference type="ARBA" id="ARBA00022989"/>
    </source>
</evidence>
<dbReference type="InterPro" id="IPR003369">
    <property type="entry name" value="TatA/B/E"/>
</dbReference>
<protein>
    <submittedName>
        <fullName evidence="9">Sec-independent protein translocase TatB</fullName>
    </submittedName>
</protein>
<evidence type="ECO:0000313" key="9">
    <source>
        <dbReference type="EMBL" id="UVI37161.1"/>
    </source>
</evidence>
<evidence type="ECO:0000256" key="8">
    <source>
        <dbReference type="SAM" id="MobiDB-lite"/>
    </source>
</evidence>
<dbReference type="PRINTS" id="PR01506">
    <property type="entry name" value="TATBPROTEIN"/>
</dbReference>
<dbReference type="Proteomes" id="UP001064879">
    <property type="component" value="Chromosome"/>
</dbReference>
<keyword evidence="6" id="KW-0811">Translocation</keyword>
<evidence type="ECO:0000256" key="7">
    <source>
        <dbReference type="ARBA" id="ARBA00023136"/>
    </source>
</evidence>
<name>A0ABY5SVV0_9MICO</name>
<keyword evidence="7" id="KW-0472">Membrane</keyword>
<dbReference type="Pfam" id="PF02416">
    <property type="entry name" value="TatA_B_E"/>
    <property type="match status" value="1"/>
</dbReference>
<comment type="subcellular location">
    <subcellularLocation>
        <location evidence="1">Membrane</location>
        <topology evidence="1">Single-pass membrane protein</topology>
    </subcellularLocation>
</comment>
<evidence type="ECO:0000256" key="4">
    <source>
        <dbReference type="ARBA" id="ARBA00022927"/>
    </source>
</evidence>
<gene>
    <name evidence="9" type="ORF">L1F31_05780</name>
</gene>
<keyword evidence="5" id="KW-1133">Transmembrane helix</keyword>
<evidence type="ECO:0000256" key="1">
    <source>
        <dbReference type="ARBA" id="ARBA00004167"/>
    </source>
</evidence>
<dbReference type="EMBL" id="CP093443">
    <property type="protein sequence ID" value="UVI37161.1"/>
    <property type="molecule type" value="Genomic_DNA"/>
</dbReference>
<reference evidence="9" key="1">
    <citation type="submission" date="2022-03" db="EMBL/GenBank/DDBJ databases">
        <title>Brevibacterium spongiae sp. nov., isolated from marine sponge.</title>
        <authorList>
            <person name="Li Z."/>
            <person name="Zhang M."/>
        </authorList>
    </citation>
    <scope>NUCLEOTIDE SEQUENCE</scope>
    <source>
        <strain evidence="9">WHS-Z9</strain>
    </source>
</reference>
<evidence type="ECO:0000256" key="2">
    <source>
        <dbReference type="ARBA" id="ARBA00022448"/>
    </source>
</evidence>
<dbReference type="RefSeq" id="WP_265419718.1">
    <property type="nucleotide sequence ID" value="NZ_CP093443.1"/>
</dbReference>
<proteinExistence type="predicted"/>
<evidence type="ECO:0000256" key="3">
    <source>
        <dbReference type="ARBA" id="ARBA00022692"/>
    </source>
</evidence>
<evidence type="ECO:0000256" key="6">
    <source>
        <dbReference type="ARBA" id="ARBA00023010"/>
    </source>
</evidence>